<reference evidence="2" key="1">
    <citation type="submission" date="2024-07" db="EMBL/GenBank/DDBJ databases">
        <title>Two chromosome-level genome assemblies of Korean endemic species Abeliophyllum distichum and Forsythia ovata (Oleaceae).</title>
        <authorList>
            <person name="Jang H."/>
        </authorList>
    </citation>
    <scope>NUCLEOTIDE SEQUENCE [LARGE SCALE GENOMIC DNA]</scope>
</reference>
<keyword evidence="2" id="KW-1185">Reference proteome</keyword>
<proteinExistence type="predicted"/>
<evidence type="ECO:0000313" key="1">
    <source>
        <dbReference type="EMBL" id="KAL2458331.1"/>
    </source>
</evidence>
<dbReference type="AlphaFoldDB" id="A0ABD1P383"/>
<dbReference type="EMBL" id="JBFOLJ010000030">
    <property type="protein sequence ID" value="KAL2458331.1"/>
    <property type="molecule type" value="Genomic_DNA"/>
</dbReference>
<evidence type="ECO:0000313" key="2">
    <source>
        <dbReference type="Proteomes" id="UP001604277"/>
    </source>
</evidence>
<sequence length="116" mass="13097">MALTSHQILDNPWNKLGIHPQLDPEMRLCKFILVLSQFNIASLQISGRSRYSIIDATQLSEKSPRPGFDCGPPTKQHYVYGDIDEALDMSQLSYEKALMRSKSSSESDNESTKYDA</sequence>
<dbReference type="Proteomes" id="UP001604277">
    <property type="component" value="Unassembled WGS sequence"/>
</dbReference>
<protein>
    <submittedName>
        <fullName evidence="1">Uncharacterized protein</fullName>
    </submittedName>
</protein>
<gene>
    <name evidence="1" type="ORF">Fot_55808</name>
</gene>
<comment type="caution">
    <text evidence="1">The sequence shown here is derived from an EMBL/GenBank/DDBJ whole genome shotgun (WGS) entry which is preliminary data.</text>
</comment>
<name>A0ABD1P383_9LAMI</name>
<accession>A0ABD1P383</accession>
<organism evidence="1 2">
    <name type="scientific">Forsythia ovata</name>
    <dbReference type="NCBI Taxonomy" id="205694"/>
    <lineage>
        <taxon>Eukaryota</taxon>
        <taxon>Viridiplantae</taxon>
        <taxon>Streptophyta</taxon>
        <taxon>Embryophyta</taxon>
        <taxon>Tracheophyta</taxon>
        <taxon>Spermatophyta</taxon>
        <taxon>Magnoliopsida</taxon>
        <taxon>eudicotyledons</taxon>
        <taxon>Gunneridae</taxon>
        <taxon>Pentapetalae</taxon>
        <taxon>asterids</taxon>
        <taxon>lamiids</taxon>
        <taxon>Lamiales</taxon>
        <taxon>Oleaceae</taxon>
        <taxon>Forsythieae</taxon>
        <taxon>Forsythia</taxon>
    </lineage>
</organism>